<keyword evidence="2" id="KW-1185">Reference proteome</keyword>
<protein>
    <submittedName>
        <fullName evidence="1">Uncharacterized protein</fullName>
    </submittedName>
</protein>
<proteinExistence type="predicted"/>
<organism evidence="1 2">
    <name type="scientific">Gossypium arboreum</name>
    <name type="common">Tree cotton</name>
    <name type="synonym">Gossypium nanking</name>
    <dbReference type="NCBI Taxonomy" id="29729"/>
    <lineage>
        <taxon>Eukaryota</taxon>
        <taxon>Viridiplantae</taxon>
        <taxon>Streptophyta</taxon>
        <taxon>Embryophyta</taxon>
        <taxon>Tracheophyta</taxon>
        <taxon>Spermatophyta</taxon>
        <taxon>Magnoliopsida</taxon>
        <taxon>eudicotyledons</taxon>
        <taxon>Gunneridae</taxon>
        <taxon>Pentapetalae</taxon>
        <taxon>rosids</taxon>
        <taxon>malvids</taxon>
        <taxon>Malvales</taxon>
        <taxon>Malvaceae</taxon>
        <taxon>Malvoideae</taxon>
        <taxon>Gossypium</taxon>
    </lineage>
</organism>
<reference evidence="2" key="1">
    <citation type="submission" date="2014-09" db="EMBL/GenBank/DDBJ databases">
        <authorList>
            <person name="Mudge J."/>
            <person name="Ramaraj T."/>
            <person name="Lindquist I.E."/>
            <person name="Bharti A.K."/>
            <person name="Sundararajan A."/>
            <person name="Cameron C.T."/>
            <person name="Woodward J.E."/>
            <person name="May G.D."/>
            <person name="Brubaker C."/>
            <person name="Broadhvest J."/>
            <person name="Wilkins T.A."/>
        </authorList>
    </citation>
    <scope>NUCLEOTIDE SEQUENCE</scope>
    <source>
        <strain evidence="2">cv. AKA8401</strain>
    </source>
</reference>
<dbReference type="EMBL" id="KN433404">
    <property type="protein sequence ID" value="KHG25695.1"/>
    <property type="molecule type" value="Genomic_DNA"/>
</dbReference>
<gene>
    <name evidence="1" type="ORF">F383_32504</name>
</gene>
<evidence type="ECO:0000313" key="1">
    <source>
        <dbReference type="EMBL" id="KHG25695.1"/>
    </source>
</evidence>
<dbReference type="AlphaFoldDB" id="A0A0B0PL28"/>
<evidence type="ECO:0000313" key="2">
    <source>
        <dbReference type="Proteomes" id="UP000032142"/>
    </source>
</evidence>
<sequence>MRPIIWYSSSMHLVLHT</sequence>
<dbReference type="Proteomes" id="UP000032142">
    <property type="component" value="Unassembled WGS sequence"/>
</dbReference>
<accession>A0A0B0PL28</accession>
<name>A0A0B0PL28_GOSAR</name>